<comment type="caution">
    <text evidence="2">The sequence shown here is derived from an EMBL/GenBank/DDBJ whole genome shotgun (WGS) entry which is preliminary data.</text>
</comment>
<evidence type="ECO:0000313" key="3">
    <source>
        <dbReference type="Proteomes" id="UP000597989"/>
    </source>
</evidence>
<reference evidence="2" key="3">
    <citation type="submission" date="2020-09" db="EMBL/GenBank/DDBJ databases">
        <authorList>
            <person name="Sun Q."/>
            <person name="Zhou Y."/>
        </authorList>
    </citation>
    <scope>NUCLEOTIDE SEQUENCE</scope>
    <source>
        <strain evidence="2">CGMCC 4.7206</strain>
    </source>
</reference>
<proteinExistence type="predicted"/>
<dbReference type="RefSeq" id="WP_188990223.1">
    <property type="nucleotide sequence ID" value="NZ_BAAAHC010000003.1"/>
</dbReference>
<dbReference type="Proteomes" id="UP001500220">
    <property type="component" value="Unassembled WGS sequence"/>
</dbReference>
<keyword evidence="4" id="KW-1185">Reference proteome</keyword>
<reference evidence="2 3" key="1">
    <citation type="journal article" date="2014" name="Int. J. Syst. Evol. Microbiol.">
        <title>Complete genome sequence of Corynebacterium casei LMG S-19264T (=DSM 44701T), isolated from a smear-ripened cheese.</title>
        <authorList>
            <consortium name="US DOE Joint Genome Institute (JGI-PGF)"/>
            <person name="Walter F."/>
            <person name="Albersmeier A."/>
            <person name="Kalinowski J."/>
            <person name="Ruckert C."/>
        </authorList>
    </citation>
    <scope>NUCLEOTIDE SEQUENCE [LARGE SCALE GENOMIC DNA]</scope>
    <source>
        <strain evidence="2 3">CGMCC 4.7206</strain>
    </source>
</reference>
<evidence type="ECO:0000313" key="2">
    <source>
        <dbReference type="EMBL" id="GGI99935.1"/>
    </source>
</evidence>
<dbReference type="EMBL" id="BMMT01000017">
    <property type="protein sequence ID" value="GGI99935.1"/>
    <property type="molecule type" value="Genomic_DNA"/>
</dbReference>
<sequence length="577" mass="62854">MRTVFIHGEVERFDAVRGELIERFTRARPGPEYAELLACLLDDKFGRDGLLAWWSEEELERFLVEVVPRRLVLPRWSAARDFLHDWLGFLADEGLLTSPDPLARLHDAVERAVPDFLAAMAEPSAWGLEKFWRTTMCELGVPPGDAPAVTAFFTSVDAGEVEVDGELLEEIEAREANGLDQPALWLPPVELAEEEPHRTVAARAPIVERMRTVLAWVGTGRDPSDVDELAAALGLGADEADLLLEWAERAGLVRSAGDLLVPTLVAEPLLAEPEVLWMRLWQRFVLVDDVFREQLAELGDEEDALPEIVQAALSVLYGRTDAVPVDLVVSVACDLLGGDVDREVVAGVLRRVLAQWEAMLAVRGFESPEHGRVVELLPAGVWAARESLRAFGFRVPAVDDLVPCPAELLAVVLLDTPPDVQKIMVPLWIDHRGTAQAAAELTALLRRVDDPSIRLAALALLEHTGPDGEAAVRDLAEHPVAGPAARVWLQSRPGNAETLVRPGDELRFALDGMAAAIEEDTTAFVAEFAQRPDAEQLELISDIAGTEHSSAAAVLATLADGHPDERMATAAESAISP</sequence>
<evidence type="ECO:0000313" key="1">
    <source>
        <dbReference type="EMBL" id="GAA0507054.1"/>
    </source>
</evidence>
<dbReference type="EMBL" id="BAAAHC010000003">
    <property type="protein sequence ID" value="GAA0507054.1"/>
    <property type="molecule type" value="Genomic_DNA"/>
</dbReference>
<gene>
    <name evidence="1" type="ORF">GCM10009545_06380</name>
    <name evidence="2" type="ORF">GCM10011581_41370</name>
</gene>
<organism evidence="2 3">
    <name type="scientific">Saccharopolyspora thermophila</name>
    <dbReference type="NCBI Taxonomy" id="89367"/>
    <lineage>
        <taxon>Bacteria</taxon>
        <taxon>Bacillati</taxon>
        <taxon>Actinomycetota</taxon>
        <taxon>Actinomycetes</taxon>
        <taxon>Pseudonocardiales</taxon>
        <taxon>Pseudonocardiaceae</taxon>
        <taxon>Saccharopolyspora</taxon>
    </lineage>
</organism>
<reference evidence="1 4" key="2">
    <citation type="journal article" date="2019" name="Int. J. Syst. Evol. Microbiol.">
        <title>The Global Catalogue of Microorganisms (GCM) 10K type strain sequencing project: providing services to taxonomists for standard genome sequencing and annotation.</title>
        <authorList>
            <consortium name="The Broad Institute Genomics Platform"/>
            <consortium name="The Broad Institute Genome Sequencing Center for Infectious Disease"/>
            <person name="Wu L."/>
            <person name="Ma J."/>
        </authorList>
    </citation>
    <scope>NUCLEOTIDE SEQUENCE [LARGE SCALE GENOMIC DNA]</scope>
    <source>
        <strain evidence="1 4">JCM 10664</strain>
    </source>
</reference>
<evidence type="ECO:0000313" key="4">
    <source>
        <dbReference type="Proteomes" id="UP001500220"/>
    </source>
</evidence>
<dbReference type="Proteomes" id="UP000597989">
    <property type="component" value="Unassembled WGS sequence"/>
</dbReference>
<reference evidence="1" key="4">
    <citation type="submission" date="2023-12" db="EMBL/GenBank/DDBJ databases">
        <authorList>
            <person name="Sun Q."/>
            <person name="Inoue M."/>
        </authorList>
    </citation>
    <scope>NUCLEOTIDE SEQUENCE</scope>
    <source>
        <strain evidence="1">JCM 10664</strain>
    </source>
</reference>
<accession>A0A917K5L9</accession>
<name>A0A917K5L9_9PSEU</name>
<protein>
    <submittedName>
        <fullName evidence="2">Uncharacterized protein</fullName>
    </submittedName>
</protein>
<dbReference type="AlphaFoldDB" id="A0A917K5L9"/>